<comment type="caution">
    <text evidence="2">The sequence shown here is derived from an EMBL/GenBank/DDBJ whole genome shotgun (WGS) entry which is preliminary data.</text>
</comment>
<evidence type="ECO:0000259" key="1">
    <source>
        <dbReference type="Pfam" id="PF13449"/>
    </source>
</evidence>
<organism evidence="2 3">
    <name type="scientific">Gaetbulibacter aquiaggeris</name>
    <dbReference type="NCBI Taxonomy" id="1735373"/>
    <lineage>
        <taxon>Bacteria</taxon>
        <taxon>Pseudomonadati</taxon>
        <taxon>Bacteroidota</taxon>
        <taxon>Flavobacteriia</taxon>
        <taxon>Flavobacteriales</taxon>
        <taxon>Flavobacteriaceae</taxon>
        <taxon>Gaetbulibacter</taxon>
    </lineage>
</organism>
<feature type="domain" description="Phytase-like" evidence="1">
    <location>
        <begin position="51"/>
        <end position="345"/>
    </location>
</feature>
<protein>
    <submittedName>
        <fullName evidence="2">Esterase-like activity of phytase family protein</fullName>
    </submittedName>
</protein>
<dbReference type="Proteomes" id="UP001610104">
    <property type="component" value="Unassembled WGS sequence"/>
</dbReference>
<dbReference type="InterPro" id="IPR027372">
    <property type="entry name" value="Phytase-like_dom"/>
</dbReference>
<gene>
    <name evidence="2" type="ORF">V8G56_07360</name>
</gene>
<accession>A0ABW7MP02</accession>
<dbReference type="EMBL" id="JBAWKC010000002">
    <property type="protein sequence ID" value="MFH6768547.1"/>
    <property type="molecule type" value="Genomic_DNA"/>
</dbReference>
<evidence type="ECO:0000313" key="3">
    <source>
        <dbReference type="Proteomes" id="UP001610104"/>
    </source>
</evidence>
<reference evidence="2 3" key="1">
    <citation type="submission" date="2024-02" db="EMBL/GenBank/DDBJ databases">
        <title>A Gaetbulibacter species isolated from tidal flats and genomic insights of their niches.</title>
        <authorList>
            <person name="Ye Y."/>
        </authorList>
    </citation>
    <scope>NUCLEOTIDE SEQUENCE [LARGE SCALE GENOMIC DNA]</scope>
    <source>
        <strain evidence="2 3">KEM-8</strain>
    </source>
</reference>
<name>A0ABW7MP02_9FLAO</name>
<dbReference type="Pfam" id="PF13449">
    <property type="entry name" value="Phytase-like"/>
    <property type="match status" value="1"/>
</dbReference>
<sequence length="363" mass="40785">MSNFFFRVSLSLLALFVIGCGSTKLKSSKDLQINFLSEYIVPDNLIMDNTLIGGLSGIDYYNGHYYLVCDDSNNPRVYEAKIVIDDDKISNITFEKVISIDDSSKYLDLESIRYDSDLDQILLTSEGHILRQKDPLFFSINPSGQIQNTFQIPVAFKSNSIQKPRHNATLEGLCMASDKKGFWLGMELPLEADGPEPQYTPTKSPIRITYISSKTKSPEKQFAYFLEPVAKKSLGNFSVNGLTDLVQYNANTFLILERSYSSGLGNEGNTIKIFEANVSDVTNTIKMNSLKDFDFIAAKKKLLLNFENLRDKLTDNSIDNIEGITLGPKLSNGHQSLILVSDNNFNILGKQFNQFILLELIEN</sequence>
<keyword evidence="3" id="KW-1185">Reference proteome</keyword>
<proteinExistence type="predicted"/>
<evidence type="ECO:0000313" key="2">
    <source>
        <dbReference type="EMBL" id="MFH6768547.1"/>
    </source>
</evidence>
<dbReference type="PROSITE" id="PS51257">
    <property type="entry name" value="PROKAR_LIPOPROTEIN"/>
    <property type="match status" value="1"/>
</dbReference>
<dbReference type="RefSeq" id="WP_395437804.1">
    <property type="nucleotide sequence ID" value="NZ_JBAWKC010000002.1"/>
</dbReference>